<evidence type="ECO:0000313" key="5">
    <source>
        <dbReference type="EMBL" id="TCV98822.1"/>
    </source>
</evidence>
<feature type="transmembrane region" description="Helical" evidence="1">
    <location>
        <begin position="458"/>
        <end position="481"/>
    </location>
</feature>
<dbReference type="Pfam" id="PF06761">
    <property type="entry name" value="IcmF-related"/>
    <property type="match status" value="1"/>
</dbReference>
<reference evidence="5 6" key="1">
    <citation type="submission" date="2019-03" db="EMBL/GenBank/DDBJ databases">
        <title>Genomic Encyclopedia of Type Strains, Phase IV (KMG-IV): sequencing the most valuable type-strain genomes for metagenomic binning, comparative biology and taxonomic classification.</title>
        <authorList>
            <person name="Goeker M."/>
        </authorList>
    </citation>
    <scope>NUCLEOTIDE SEQUENCE [LARGE SCALE GENOMIC DNA]</scope>
    <source>
        <strain evidence="5 6">DSM 19580</strain>
    </source>
</reference>
<evidence type="ECO:0000259" key="3">
    <source>
        <dbReference type="Pfam" id="PF06761"/>
    </source>
</evidence>
<proteinExistence type="predicted"/>
<protein>
    <submittedName>
        <fullName evidence="5">Type VI secretion system protein ImpL</fullName>
    </submittedName>
</protein>
<feature type="transmembrane region" description="Helical" evidence="1">
    <location>
        <begin position="51"/>
        <end position="69"/>
    </location>
</feature>
<dbReference type="NCBIfam" id="TIGR03348">
    <property type="entry name" value="VI_IcmF"/>
    <property type="match status" value="1"/>
</dbReference>
<keyword evidence="1" id="KW-1133">Transmembrane helix</keyword>
<feature type="domain" description="Type VI secretion system IcmF C-terminal" evidence="2">
    <location>
        <begin position="1065"/>
        <end position="1171"/>
    </location>
</feature>
<dbReference type="PROSITE" id="PS51257">
    <property type="entry name" value="PROKAR_LIPOPROTEIN"/>
    <property type="match status" value="1"/>
</dbReference>
<feature type="transmembrane region" description="Helical" evidence="1">
    <location>
        <begin position="12"/>
        <end position="31"/>
    </location>
</feature>
<dbReference type="Pfam" id="PF14331">
    <property type="entry name" value="IcmF-related_N"/>
    <property type="match status" value="1"/>
</dbReference>
<dbReference type="Pfam" id="PF06744">
    <property type="entry name" value="IcmF_C"/>
    <property type="match status" value="1"/>
</dbReference>
<sequence>MLKKLMVIFTSRLFWGGVMVSGACLLIWLAGPLIAIEGESPLRSAQRRRQAIAAVIGVWLVLRAMPLLYRAWLQRRLLRHLQSRSESAAGAGESDLALQMGFDNACRIIKKLASQHLQGYWKYCWRLTGRKYLYNIPWLLVIGAGGSGKSKALLHSGLDFYPPPVKRHAGTRADGHSQCEWYFSSLGILLSLPGQYMDHDNAHWPLLRSLLRRYRSRQPFDGVVLAISVQDLLFFSAEDLHRQASQMRSRLLDLARDLGRPFPVYLMLTKADCLLGFSDYFSRLDGAEMEQVWGFNLMRSGGEALHSELPIQLEAQYEKLHRRLAMALPDTLQAEADPGKRAAIFAFPQAFMSLRPPLMRQLMLIFAPHHGEEHFQLEGVYFTSANQKKISAQAPPKETGTDLFAYQPGNSELRPGDEEQKRVPAQRYFLEALFRQVILSDGTSAGNAHYRKRSQRMLCLLASGAMLLLVSMFTCAFILSYKNNCRYVNEVQDRLPYLEIHSARLAKLPNHDLRALLPLLNRLSHLADSHQFDPSAPTLAYRMGLYRGHMMHVSADVVYVHALKRLMLPLVIDRINLLAAEAASGEMPFAQEALKAYLMLHQPDRYDGRFLTHWLMARLPHQDSERPLNALEREHLRGHLLRLLDDAKPASPGGGDDQLVSQLRRVIAKKSLAKRVYCRLKMALITEHRGGYSSLAELAGPLAGQVFKRKSGQALTAPIAGLFTPEGYWLGLDRQVDNTVAAQLEEEQWVTGIKDLPDGEIVAGQIRQLYMDEFIRYWDQVLADVVLVSCRNLEERIHAIRLLSDERSPMRNLLVGLGYILRLERPQEQNQLAGWGRKLNDEAAQRISGLFRQTANDEPLWLPEDIVREHYRDLIDISRPLADAGAATRFDGIIQQLGEVYYYLVAVKAEGGHGVAHGDIMTRLRAEAGRLPQPFRAMLHSIAAETAEVSQHHAQARLRQLVNAQSGHFCRQAIQGRFPLSGARGPDILPDDLAHIFAPGCGIMSQLFQQHLRDNISQENEWRWLPASPGASTQEDSELLDAFRQAQAISGALFRADVSTPSFSFVLRPRSMDSSILSMTLDINGQITHYRHGPLTAAHLSWPGPGGAAAGQASLSLKLADGRVVARTASGPWALHRLFAGADSETLDQGPARRLLFNLEGHSARVDVTPDSSYDPFSLPEFRCLDNKGRL</sequence>
<dbReference type="InterPro" id="IPR053156">
    <property type="entry name" value="T6SS_TssM-like"/>
</dbReference>
<keyword evidence="6" id="KW-1185">Reference proteome</keyword>
<dbReference type="AlphaFoldDB" id="A0A4R3YZQ3"/>
<keyword evidence="1" id="KW-0472">Membrane</keyword>
<dbReference type="InterPro" id="IPR017731">
    <property type="entry name" value="TssM1-like"/>
</dbReference>
<dbReference type="EMBL" id="SMCR01000002">
    <property type="protein sequence ID" value="TCV98822.1"/>
    <property type="molecule type" value="Genomic_DNA"/>
</dbReference>
<evidence type="ECO:0000313" key="6">
    <source>
        <dbReference type="Proteomes" id="UP000295719"/>
    </source>
</evidence>
<dbReference type="InterPro" id="IPR009612">
    <property type="entry name" value="IcmF-rel"/>
</dbReference>
<feature type="domain" description="Type VI secretion system component TssM1 N-terminal" evidence="4">
    <location>
        <begin position="199"/>
        <end position="463"/>
    </location>
</feature>
<evidence type="ECO:0000256" key="1">
    <source>
        <dbReference type="SAM" id="Phobius"/>
    </source>
</evidence>
<dbReference type="InterPro" id="IPR025743">
    <property type="entry name" value="TssM1_N"/>
</dbReference>
<dbReference type="PANTHER" id="PTHR36153:SF1">
    <property type="entry name" value="TYPE VI SECRETION SYSTEM COMPONENT TSSM1"/>
    <property type="match status" value="1"/>
</dbReference>
<name>A0A4R3YZQ3_9GAMM</name>
<comment type="caution">
    <text evidence="5">The sequence shown here is derived from an EMBL/GenBank/DDBJ whole genome shotgun (WGS) entry which is preliminary data.</text>
</comment>
<dbReference type="InterPro" id="IPR010623">
    <property type="entry name" value="IcmF_C"/>
</dbReference>
<feature type="domain" description="IcmF-related" evidence="3">
    <location>
        <begin position="517"/>
        <end position="815"/>
    </location>
</feature>
<organism evidence="5 6">
    <name type="scientific">Biostraticola tofi</name>
    <dbReference type="NCBI Taxonomy" id="466109"/>
    <lineage>
        <taxon>Bacteria</taxon>
        <taxon>Pseudomonadati</taxon>
        <taxon>Pseudomonadota</taxon>
        <taxon>Gammaproteobacteria</taxon>
        <taxon>Enterobacterales</taxon>
        <taxon>Bruguierivoracaceae</taxon>
        <taxon>Biostraticola</taxon>
    </lineage>
</organism>
<accession>A0A4R3YZQ3</accession>
<gene>
    <name evidence="5" type="ORF">EDC52_102143</name>
</gene>
<dbReference type="RefSeq" id="WP_131864225.1">
    <property type="nucleotide sequence ID" value="NZ_SMCR01000002.1"/>
</dbReference>
<dbReference type="Proteomes" id="UP000295719">
    <property type="component" value="Unassembled WGS sequence"/>
</dbReference>
<dbReference type="PANTHER" id="PTHR36153">
    <property type="entry name" value="INNER MEMBRANE PROTEIN-RELATED"/>
    <property type="match status" value="1"/>
</dbReference>
<keyword evidence="1" id="KW-0812">Transmembrane</keyword>
<evidence type="ECO:0000259" key="4">
    <source>
        <dbReference type="Pfam" id="PF14331"/>
    </source>
</evidence>
<dbReference type="OrthoDB" id="9758229at2"/>
<evidence type="ECO:0000259" key="2">
    <source>
        <dbReference type="Pfam" id="PF06744"/>
    </source>
</evidence>